<dbReference type="InterPro" id="IPR015421">
    <property type="entry name" value="PyrdxlP-dep_Trfase_major"/>
</dbReference>
<dbReference type="Pfam" id="PF01041">
    <property type="entry name" value="DegT_DnrJ_EryC1"/>
    <property type="match status" value="1"/>
</dbReference>
<organism evidence="1">
    <name type="scientific">Arion vulgaris</name>
    <dbReference type="NCBI Taxonomy" id="1028688"/>
    <lineage>
        <taxon>Eukaryota</taxon>
        <taxon>Metazoa</taxon>
        <taxon>Spiralia</taxon>
        <taxon>Lophotrochozoa</taxon>
        <taxon>Mollusca</taxon>
        <taxon>Gastropoda</taxon>
        <taxon>Heterobranchia</taxon>
        <taxon>Euthyneura</taxon>
        <taxon>Panpulmonata</taxon>
        <taxon>Eupulmonata</taxon>
        <taxon>Stylommatophora</taxon>
        <taxon>Helicina</taxon>
        <taxon>Arionoidea</taxon>
        <taxon>Arionidae</taxon>
        <taxon>Arion</taxon>
    </lineage>
</organism>
<dbReference type="Gene3D" id="3.40.640.10">
    <property type="entry name" value="Type I PLP-dependent aspartate aminotransferase-like (Major domain)"/>
    <property type="match status" value="1"/>
</dbReference>
<evidence type="ECO:0008006" key="3">
    <source>
        <dbReference type="Google" id="ProtNLM"/>
    </source>
</evidence>
<sequence length="194" mass="21437">MALPAHLNKRHFPTLPHESVIIDASYSRLCYAARQCLVCHSNKSIAGYVSTLQHLWTSNTSNSNHVLPCLCVRTALDLFLQVKGYPAGSEVIMSAVNIQDMATIIQHHGLKVVPVDISIDTLEPKLMLLDSLITKRTVAILIAHLYGRIINMDPFISLARKYNLAVIEDCAECFCGFTITGHPDSDISIFSFGL</sequence>
<protein>
    <recommendedName>
        <fullName evidence="3">Aminotransferase class V domain-containing protein</fullName>
    </recommendedName>
</protein>
<dbReference type="EMBL" id="HACG01014141">
    <property type="protein sequence ID" value="CEK61006.1"/>
    <property type="molecule type" value="Transcribed_RNA"/>
</dbReference>
<proteinExistence type="predicted"/>
<name>A0A0B6YZ92_9EUPU</name>
<feature type="non-terminal residue" evidence="1">
    <location>
        <position position="194"/>
    </location>
</feature>
<dbReference type="GO" id="GO:0030170">
    <property type="term" value="F:pyridoxal phosphate binding"/>
    <property type="evidence" value="ECO:0007669"/>
    <property type="project" value="TreeGrafter"/>
</dbReference>
<dbReference type="InterPro" id="IPR015424">
    <property type="entry name" value="PyrdxlP-dep_Trfase"/>
</dbReference>
<evidence type="ECO:0000313" key="2">
    <source>
        <dbReference type="EMBL" id="CEK61009.1"/>
    </source>
</evidence>
<dbReference type="AlphaFoldDB" id="A0A0B6YZ92"/>
<gene>
    <name evidence="1" type="primary">ORF41018</name>
    <name evidence="2" type="synonym">ORF41022</name>
</gene>
<reference evidence="1" key="1">
    <citation type="submission" date="2014-12" db="EMBL/GenBank/DDBJ databases">
        <title>Insight into the proteome of Arion vulgaris.</title>
        <authorList>
            <person name="Aradska J."/>
            <person name="Bulat T."/>
            <person name="Smidak R."/>
            <person name="Sarate P."/>
            <person name="Gangsoo J."/>
            <person name="Sialana F."/>
            <person name="Bilban M."/>
            <person name="Lubec G."/>
        </authorList>
    </citation>
    <scope>NUCLEOTIDE SEQUENCE</scope>
    <source>
        <tissue evidence="1">Skin</tissue>
    </source>
</reference>
<dbReference type="PANTHER" id="PTHR30244">
    <property type="entry name" value="TRANSAMINASE"/>
    <property type="match status" value="1"/>
</dbReference>
<dbReference type="GO" id="GO:0000271">
    <property type="term" value="P:polysaccharide biosynthetic process"/>
    <property type="evidence" value="ECO:0007669"/>
    <property type="project" value="TreeGrafter"/>
</dbReference>
<dbReference type="GO" id="GO:0008483">
    <property type="term" value="F:transaminase activity"/>
    <property type="evidence" value="ECO:0007669"/>
    <property type="project" value="TreeGrafter"/>
</dbReference>
<dbReference type="PANTHER" id="PTHR30244:SF34">
    <property type="entry name" value="DTDP-4-AMINO-4,6-DIDEOXYGALACTOSE TRANSAMINASE"/>
    <property type="match status" value="1"/>
</dbReference>
<dbReference type="InterPro" id="IPR000653">
    <property type="entry name" value="DegT/StrS_aminotransferase"/>
</dbReference>
<evidence type="ECO:0000313" key="1">
    <source>
        <dbReference type="EMBL" id="CEK61006.1"/>
    </source>
</evidence>
<dbReference type="SUPFAM" id="SSF53383">
    <property type="entry name" value="PLP-dependent transferases"/>
    <property type="match status" value="1"/>
</dbReference>
<dbReference type="EMBL" id="HACG01014144">
    <property type="protein sequence ID" value="CEK61009.1"/>
    <property type="molecule type" value="Transcribed_RNA"/>
</dbReference>
<accession>A0A0B6YZ92</accession>